<dbReference type="EMBL" id="FQZR01000003">
    <property type="protein sequence ID" value="SHI99436.1"/>
    <property type="molecule type" value="Genomic_DNA"/>
</dbReference>
<gene>
    <name evidence="2" type="ORF">AB2Z07_14465</name>
    <name evidence="3" type="ORF">SAMN05660830_01301</name>
</gene>
<dbReference type="PIRSF" id="PIRSF026426">
    <property type="entry name" value="DUF1499"/>
    <property type="match status" value="1"/>
</dbReference>
<reference evidence="3 4" key="1">
    <citation type="submission" date="2016-11" db="EMBL/GenBank/DDBJ databases">
        <authorList>
            <person name="Varghese N."/>
            <person name="Submissions S."/>
        </authorList>
    </citation>
    <scope>NUCLEOTIDE SEQUENCE [LARGE SCALE GENOMIC DNA]</scope>
    <source>
        <strain evidence="3 4">DSM 17919</strain>
    </source>
</reference>
<dbReference type="Pfam" id="PF07386">
    <property type="entry name" value="DUF1499"/>
    <property type="match status" value="1"/>
</dbReference>
<dbReference type="PANTHER" id="PTHR34801">
    <property type="entry name" value="EXPRESSED PROTEIN"/>
    <property type="match status" value="1"/>
</dbReference>
<dbReference type="Proteomes" id="UP001568358">
    <property type="component" value="Unassembled WGS sequence"/>
</dbReference>
<evidence type="ECO:0000313" key="2">
    <source>
        <dbReference type="EMBL" id="MEZ6854707.1"/>
    </source>
</evidence>
<organism evidence="3 4">
    <name type="scientific">Halodesulfovibrio aestuarii</name>
    <dbReference type="NCBI Taxonomy" id="126333"/>
    <lineage>
        <taxon>Bacteria</taxon>
        <taxon>Pseudomonadati</taxon>
        <taxon>Thermodesulfobacteriota</taxon>
        <taxon>Desulfovibrionia</taxon>
        <taxon>Desulfovibrionales</taxon>
        <taxon>Desulfovibrionaceae</taxon>
        <taxon>Halodesulfovibrio</taxon>
    </lineage>
</organism>
<evidence type="ECO:0000313" key="4">
    <source>
        <dbReference type="Proteomes" id="UP000184001"/>
    </source>
</evidence>
<sequence length="159" mass="17967">MLHTTGLIKWIFIIFCALLLASLLFFRELGTRSADITEKLGVTNGKLASMPETPNAVSSQTDIESKYVSPLPMTGSVQETKKKILQCLQEMGNNSIVTQNDTYIHAVFVTPIMQYHDDVEFYIDTKTQNVQFRSASRVGKSDFGANRARYNSFKKLYLQ</sequence>
<dbReference type="RefSeq" id="WP_020000731.1">
    <property type="nucleotide sequence ID" value="NZ_CP192219.1"/>
</dbReference>
<dbReference type="InterPro" id="IPR010865">
    <property type="entry name" value="DUF1499"/>
</dbReference>
<keyword evidence="1" id="KW-0812">Transmembrane</keyword>
<dbReference type="Proteomes" id="UP000184001">
    <property type="component" value="Unassembled WGS sequence"/>
</dbReference>
<accession>A0A8G2FHI7</accession>
<name>A0A8G2FHI7_9BACT</name>
<evidence type="ECO:0000313" key="5">
    <source>
        <dbReference type="Proteomes" id="UP001568358"/>
    </source>
</evidence>
<keyword evidence="5" id="KW-1185">Reference proteome</keyword>
<proteinExistence type="predicted"/>
<keyword evidence="1" id="KW-1133">Transmembrane helix</keyword>
<evidence type="ECO:0000313" key="3">
    <source>
        <dbReference type="EMBL" id="SHI99436.1"/>
    </source>
</evidence>
<dbReference type="PANTHER" id="PTHR34801:SF6">
    <property type="entry name" value="SLL1620 PROTEIN"/>
    <property type="match status" value="1"/>
</dbReference>
<comment type="caution">
    <text evidence="3">The sequence shown here is derived from an EMBL/GenBank/DDBJ whole genome shotgun (WGS) entry which is preliminary data.</text>
</comment>
<reference evidence="2 5" key="2">
    <citation type="submission" date="2024-07" db="EMBL/GenBank/DDBJ databases">
        <title>Active virus-host system and metabolic interactions in a Lokiarchaeon culture.</title>
        <authorList>
            <person name="Ponce Toledo R.I."/>
            <person name="Rodrigues Oliveira T."/>
            <person name="Schleper C."/>
        </authorList>
    </citation>
    <scope>NUCLEOTIDE SEQUENCE [LARGE SCALE GENOMIC DNA]</scope>
    <source>
        <strain evidence="2 5">B35</strain>
    </source>
</reference>
<protein>
    <submittedName>
        <fullName evidence="2">DUF1499 domain-containing protein</fullName>
    </submittedName>
    <submittedName>
        <fullName evidence="3">Uncharacterized conserved protein, DUF1499 family</fullName>
    </submittedName>
</protein>
<feature type="transmembrane region" description="Helical" evidence="1">
    <location>
        <begin position="6"/>
        <end position="26"/>
    </location>
</feature>
<dbReference type="EMBL" id="JBFSOO010000013">
    <property type="protein sequence ID" value="MEZ6854707.1"/>
    <property type="molecule type" value="Genomic_DNA"/>
</dbReference>
<dbReference type="AlphaFoldDB" id="A0A8G2FHI7"/>
<evidence type="ECO:0000256" key="1">
    <source>
        <dbReference type="SAM" id="Phobius"/>
    </source>
</evidence>
<keyword evidence="1" id="KW-0472">Membrane</keyword>